<gene>
    <name evidence="2" type="ORF">HPB52_021871</name>
</gene>
<sequence>MNRPRRRIRRSQELEQRRRVGLVGRQRSGGQHLSEGPGRASAPEGRRNDTSSTTAPSGRRGACDIPPGPSRPRPAAQPRPPSQATNA</sequence>
<dbReference type="EMBL" id="JABSTV010001248">
    <property type="protein sequence ID" value="KAH7969777.1"/>
    <property type="molecule type" value="Genomic_DNA"/>
</dbReference>
<name>A0A9D4QAQ4_RHISA</name>
<dbReference type="Proteomes" id="UP000821837">
    <property type="component" value="Unassembled WGS sequence"/>
</dbReference>
<keyword evidence="3" id="KW-1185">Reference proteome</keyword>
<feature type="region of interest" description="Disordered" evidence="1">
    <location>
        <begin position="1"/>
        <end position="87"/>
    </location>
</feature>
<feature type="compositionally biased region" description="Pro residues" evidence="1">
    <location>
        <begin position="66"/>
        <end position="81"/>
    </location>
</feature>
<comment type="caution">
    <text evidence="2">The sequence shown here is derived from an EMBL/GenBank/DDBJ whole genome shotgun (WGS) entry which is preliminary data.</text>
</comment>
<evidence type="ECO:0000313" key="3">
    <source>
        <dbReference type="Proteomes" id="UP000821837"/>
    </source>
</evidence>
<organism evidence="2 3">
    <name type="scientific">Rhipicephalus sanguineus</name>
    <name type="common">Brown dog tick</name>
    <name type="synonym">Ixodes sanguineus</name>
    <dbReference type="NCBI Taxonomy" id="34632"/>
    <lineage>
        <taxon>Eukaryota</taxon>
        <taxon>Metazoa</taxon>
        <taxon>Ecdysozoa</taxon>
        <taxon>Arthropoda</taxon>
        <taxon>Chelicerata</taxon>
        <taxon>Arachnida</taxon>
        <taxon>Acari</taxon>
        <taxon>Parasitiformes</taxon>
        <taxon>Ixodida</taxon>
        <taxon>Ixodoidea</taxon>
        <taxon>Ixodidae</taxon>
        <taxon>Rhipicephalinae</taxon>
        <taxon>Rhipicephalus</taxon>
        <taxon>Rhipicephalus</taxon>
    </lineage>
</organism>
<evidence type="ECO:0000256" key="1">
    <source>
        <dbReference type="SAM" id="MobiDB-lite"/>
    </source>
</evidence>
<reference evidence="2" key="1">
    <citation type="journal article" date="2020" name="Cell">
        <title>Large-Scale Comparative Analyses of Tick Genomes Elucidate Their Genetic Diversity and Vector Capacities.</title>
        <authorList>
            <consortium name="Tick Genome and Microbiome Consortium (TIGMIC)"/>
            <person name="Jia N."/>
            <person name="Wang J."/>
            <person name="Shi W."/>
            <person name="Du L."/>
            <person name="Sun Y."/>
            <person name="Zhan W."/>
            <person name="Jiang J.F."/>
            <person name="Wang Q."/>
            <person name="Zhang B."/>
            <person name="Ji P."/>
            <person name="Bell-Sakyi L."/>
            <person name="Cui X.M."/>
            <person name="Yuan T.T."/>
            <person name="Jiang B.G."/>
            <person name="Yang W.F."/>
            <person name="Lam T.T."/>
            <person name="Chang Q.C."/>
            <person name="Ding S.J."/>
            <person name="Wang X.J."/>
            <person name="Zhu J.G."/>
            <person name="Ruan X.D."/>
            <person name="Zhao L."/>
            <person name="Wei J.T."/>
            <person name="Ye R.Z."/>
            <person name="Que T.C."/>
            <person name="Du C.H."/>
            <person name="Zhou Y.H."/>
            <person name="Cheng J.X."/>
            <person name="Dai P.F."/>
            <person name="Guo W.B."/>
            <person name="Han X.H."/>
            <person name="Huang E.J."/>
            <person name="Li L.F."/>
            <person name="Wei W."/>
            <person name="Gao Y.C."/>
            <person name="Liu J.Z."/>
            <person name="Shao H.Z."/>
            <person name="Wang X."/>
            <person name="Wang C.C."/>
            <person name="Yang T.C."/>
            <person name="Huo Q.B."/>
            <person name="Li W."/>
            <person name="Chen H.Y."/>
            <person name="Chen S.E."/>
            <person name="Zhou L.G."/>
            <person name="Ni X.B."/>
            <person name="Tian J.H."/>
            <person name="Sheng Y."/>
            <person name="Liu T."/>
            <person name="Pan Y.S."/>
            <person name="Xia L.Y."/>
            <person name="Li J."/>
            <person name="Zhao F."/>
            <person name="Cao W.C."/>
        </authorList>
    </citation>
    <scope>NUCLEOTIDE SEQUENCE</scope>
    <source>
        <strain evidence="2">Rsan-2018</strain>
    </source>
</reference>
<proteinExistence type="predicted"/>
<feature type="compositionally biased region" description="Low complexity" evidence="1">
    <location>
        <begin position="21"/>
        <end position="31"/>
    </location>
</feature>
<accession>A0A9D4QAQ4</accession>
<dbReference type="AlphaFoldDB" id="A0A9D4QAQ4"/>
<reference evidence="2" key="2">
    <citation type="submission" date="2021-09" db="EMBL/GenBank/DDBJ databases">
        <authorList>
            <person name="Jia N."/>
            <person name="Wang J."/>
            <person name="Shi W."/>
            <person name="Du L."/>
            <person name="Sun Y."/>
            <person name="Zhan W."/>
            <person name="Jiang J."/>
            <person name="Wang Q."/>
            <person name="Zhang B."/>
            <person name="Ji P."/>
            <person name="Sakyi L.B."/>
            <person name="Cui X."/>
            <person name="Yuan T."/>
            <person name="Jiang B."/>
            <person name="Yang W."/>
            <person name="Lam T.T.-Y."/>
            <person name="Chang Q."/>
            <person name="Ding S."/>
            <person name="Wang X."/>
            <person name="Zhu J."/>
            <person name="Ruan X."/>
            <person name="Zhao L."/>
            <person name="Wei J."/>
            <person name="Que T."/>
            <person name="Du C."/>
            <person name="Cheng J."/>
            <person name="Dai P."/>
            <person name="Han X."/>
            <person name="Huang E."/>
            <person name="Gao Y."/>
            <person name="Liu J."/>
            <person name="Shao H."/>
            <person name="Ye R."/>
            <person name="Li L."/>
            <person name="Wei W."/>
            <person name="Wang X."/>
            <person name="Wang C."/>
            <person name="Huo Q."/>
            <person name="Li W."/>
            <person name="Guo W."/>
            <person name="Chen H."/>
            <person name="Chen S."/>
            <person name="Zhou L."/>
            <person name="Zhou L."/>
            <person name="Ni X."/>
            <person name="Tian J."/>
            <person name="Zhou Y."/>
            <person name="Sheng Y."/>
            <person name="Liu T."/>
            <person name="Pan Y."/>
            <person name="Xia L."/>
            <person name="Li J."/>
            <person name="Zhao F."/>
            <person name="Cao W."/>
        </authorList>
    </citation>
    <scope>NUCLEOTIDE SEQUENCE</scope>
    <source>
        <strain evidence="2">Rsan-2018</strain>
        <tissue evidence="2">Larvae</tissue>
    </source>
</reference>
<protein>
    <submittedName>
        <fullName evidence="2">Uncharacterized protein</fullName>
    </submittedName>
</protein>
<evidence type="ECO:0000313" key="2">
    <source>
        <dbReference type="EMBL" id="KAH7969777.1"/>
    </source>
</evidence>